<dbReference type="AlphaFoldDB" id="A0A8S0UB20"/>
<protein>
    <submittedName>
        <fullName evidence="2">Uncharacterized protein</fullName>
    </submittedName>
</protein>
<feature type="region of interest" description="Disordered" evidence="1">
    <location>
        <begin position="1"/>
        <end position="35"/>
    </location>
</feature>
<gene>
    <name evidence="2" type="ORF">OLEA9_A074066</name>
</gene>
<evidence type="ECO:0000313" key="2">
    <source>
        <dbReference type="EMBL" id="CAA3016692.1"/>
    </source>
</evidence>
<dbReference type="EMBL" id="CACTIH010007639">
    <property type="protein sequence ID" value="CAA3016692.1"/>
    <property type="molecule type" value="Genomic_DNA"/>
</dbReference>
<name>A0A8S0UB20_OLEEU</name>
<accession>A0A8S0UB20</accession>
<evidence type="ECO:0000313" key="3">
    <source>
        <dbReference type="Proteomes" id="UP000594638"/>
    </source>
</evidence>
<reference evidence="2 3" key="1">
    <citation type="submission" date="2019-12" db="EMBL/GenBank/DDBJ databases">
        <authorList>
            <person name="Alioto T."/>
            <person name="Alioto T."/>
            <person name="Gomez Garrido J."/>
        </authorList>
    </citation>
    <scope>NUCLEOTIDE SEQUENCE [LARGE SCALE GENOMIC DNA]</scope>
</reference>
<dbReference type="Proteomes" id="UP000594638">
    <property type="component" value="Unassembled WGS sequence"/>
</dbReference>
<proteinExistence type="predicted"/>
<dbReference type="Gramene" id="OE9A074066T1">
    <property type="protein sequence ID" value="OE9A074066C1"/>
    <property type="gene ID" value="OE9A074066"/>
</dbReference>
<sequence>MVGKDDPVGGCTTPPGEGKRGETSGDSGGFGGNAGAEEMEEILSDGKECKDGTIKAIMIAKRKQKEAIEMMMKSIAILAEKLYRGVSCGCI</sequence>
<keyword evidence="3" id="KW-1185">Reference proteome</keyword>
<organism evidence="2 3">
    <name type="scientific">Olea europaea subsp. europaea</name>
    <dbReference type="NCBI Taxonomy" id="158383"/>
    <lineage>
        <taxon>Eukaryota</taxon>
        <taxon>Viridiplantae</taxon>
        <taxon>Streptophyta</taxon>
        <taxon>Embryophyta</taxon>
        <taxon>Tracheophyta</taxon>
        <taxon>Spermatophyta</taxon>
        <taxon>Magnoliopsida</taxon>
        <taxon>eudicotyledons</taxon>
        <taxon>Gunneridae</taxon>
        <taxon>Pentapetalae</taxon>
        <taxon>asterids</taxon>
        <taxon>lamiids</taxon>
        <taxon>Lamiales</taxon>
        <taxon>Oleaceae</taxon>
        <taxon>Oleeae</taxon>
        <taxon>Olea</taxon>
    </lineage>
</organism>
<evidence type="ECO:0000256" key="1">
    <source>
        <dbReference type="SAM" id="MobiDB-lite"/>
    </source>
</evidence>
<comment type="caution">
    <text evidence="2">The sequence shown here is derived from an EMBL/GenBank/DDBJ whole genome shotgun (WGS) entry which is preliminary data.</text>
</comment>